<dbReference type="Proteomes" id="UP001164539">
    <property type="component" value="Chromosome 4"/>
</dbReference>
<reference evidence="1 2" key="1">
    <citation type="journal article" date="2023" name="Science">
        <title>Complex scaffold remodeling in plant triterpene biosynthesis.</title>
        <authorList>
            <person name="De La Pena R."/>
            <person name="Hodgson H."/>
            <person name="Liu J.C."/>
            <person name="Stephenson M.J."/>
            <person name="Martin A.C."/>
            <person name="Owen C."/>
            <person name="Harkess A."/>
            <person name="Leebens-Mack J."/>
            <person name="Jimenez L.E."/>
            <person name="Osbourn A."/>
            <person name="Sattely E.S."/>
        </authorList>
    </citation>
    <scope>NUCLEOTIDE SEQUENCE [LARGE SCALE GENOMIC DNA]</scope>
    <source>
        <strain evidence="2">cv. JPN11</strain>
        <tissue evidence="1">Leaf</tissue>
    </source>
</reference>
<keyword evidence="2" id="KW-1185">Reference proteome</keyword>
<evidence type="ECO:0000313" key="1">
    <source>
        <dbReference type="EMBL" id="KAJ4720804.1"/>
    </source>
</evidence>
<evidence type="ECO:0000313" key="2">
    <source>
        <dbReference type="Proteomes" id="UP001164539"/>
    </source>
</evidence>
<dbReference type="EMBL" id="CM051397">
    <property type="protein sequence ID" value="KAJ4720804.1"/>
    <property type="molecule type" value="Genomic_DNA"/>
</dbReference>
<sequence length="71" mass="8297">MLCTRSFIKRINLLFSNALLWLYDNSVWNSPDYGSGIFDRVLQENQGGNSFGAEPLITLEQKYRLQYNFMV</sequence>
<accession>A0ACC1YBM2</accession>
<name>A0ACC1YBM2_MELAZ</name>
<protein>
    <submittedName>
        <fullName evidence="1">Uncharacterized protein</fullName>
    </submittedName>
</protein>
<comment type="caution">
    <text evidence="1">The sequence shown here is derived from an EMBL/GenBank/DDBJ whole genome shotgun (WGS) entry which is preliminary data.</text>
</comment>
<proteinExistence type="predicted"/>
<organism evidence="1 2">
    <name type="scientific">Melia azedarach</name>
    <name type="common">Chinaberry tree</name>
    <dbReference type="NCBI Taxonomy" id="155640"/>
    <lineage>
        <taxon>Eukaryota</taxon>
        <taxon>Viridiplantae</taxon>
        <taxon>Streptophyta</taxon>
        <taxon>Embryophyta</taxon>
        <taxon>Tracheophyta</taxon>
        <taxon>Spermatophyta</taxon>
        <taxon>Magnoliopsida</taxon>
        <taxon>eudicotyledons</taxon>
        <taxon>Gunneridae</taxon>
        <taxon>Pentapetalae</taxon>
        <taxon>rosids</taxon>
        <taxon>malvids</taxon>
        <taxon>Sapindales</taxon>
        <taxon>Meliaceae</taxon>
        <taxon>Melia</taxon>
    </lineage>
</organism>
<gene>
    <name evidence="1" type="ORF">OWV82_008572</name>
</gene>